<dbReference type="InterPro" id="IPR036388">
    <property type="entry name" value="WH-like_DNA-bd_sf"/>
</dbReference>
<dbReference type="InterPro" id="IPR028349">
    <property type="entry name" value="PafC-like"/>
</dbReference>
<keyword evidence="3" id="KW-0804">Transcription</keyword>
<dbReference type="SMART" id="SM00420">
    <property type="entry name" value="HTH_DEOR"/>
    <property type="match status" value="1"/>
</dbReference>
<dbReference type="AlphaFoldDB" id="A0A7Y9JYM8"/>
<dbReference type="PROSITE" id="PS51000">
    <property type="entry name" value="HTH_DEOR_2"/>
    <property type="match status" value="1"/>
</dbReference>
<evidence type="ECO:0000256" key="1">
    <source>
        <dbReference type="ARBA" id="ARBA00023015"/>
    </source>
</evidence>
<dbReference type="Proteomes" id="UP000577956">
    <property type="component" value="Unassembled WGS sequence"/>
</dbReference>
<dbReference type="Pfam" id="PF25583">
    <property type="entry name" value="WCX"/>
    <property type="match status" value="1"/>
</dbReference>
<protein>
    <submittedName>
        <fullName evidence="5">DeoR family transcriptional regulator</fullName>
    </submittedName>
    <submittedName>
        <fullName evidence="6">Putative DNA-binding transcriptional regulator YafY</fullName>
    </submittedName>
</protein>
<dbReference type="PROSITE" id="PS52050">
    <property type="entry name" value="WYL"/>
    <property type="match status" value="1"/>
</dbReference>
<dbReference type="GO" id="GO:0003677">
    <property type="term" value="F:DNA binding"/>
    <property type="evidence" value="ECO:0007669"/>
    <property type="project" value="UniProtKB-KW"/>
</dbReference>
<keyword evidence="1" id="KW-0805">Transcription regulation</keyword>
<dbReference type="Proteomes" id="UP000618382">
    <property type="component" value="Unassembled WGS sequence"/>
</dbReference>
<dbReference type="PANTHER" id="PTHR34580:SF3">
    <property type="entry name" value="PROTEIN PAFB"/>
    <property type="match status" value="1"/>
</dbReference>
<dbReference type="InterPro" id="IPR018356">
    <property type="entry name" value="Tscrpt_reg_HTH_DeoR_CS"/>
</dbReference>
<dbReference type="InterPro" id="IPR051534">
    <property type="entry name" value="CBASS_pafABC_assoc_protein"/>
</dbReference>
<evidence type="ECO:0000313" key="7">
    <source>
        <dbReference type="Proteomes" id="UP000577956"/>
    </source>
</evidence>
<dbReference type="InterPro" id="IPR013196">
    <property type="entry name" value="HTH_11"/>
</dbReference>
<dbReference type="Gene3D" id="1.10.10.10">
    <property type="entry name" value="Winged helix-like DNA-binding domain superfamily/Winged helix DNA-binding domain"/>
    <property type="match status" value="1"/>
</dbReference>
<comment type="caution">
    <text evidence="6">The sequence shown here is derived from an EMBL/GenBank/DDBJ whole genome shotgun (WGS) entry which is preliminary data.</text>
</comment>
<dbReference type="EMBL" id="JACCBK010000001">
    <property type="protein sequence ID" value="NYD85280.1"/>
    <property type="molecule type" value="Genomic_DNA"/>
</dbReference>
<dbReference type="Pfam" id="PF08279">
    <property type="entry name" value="HTH_11"/>
    <property type="match status" value="1"/>
</dbReference>
<dbReference type="InterPro" id="IPR026881">
    <property type="entry name" value="WYL_dom"/>
</dbReference>
<evidence type="ECO:0000313" key="6">
    <source>
        <dbReference type="EMBL" id="NYD85280.1"/>
    </source>
</evidence>
<dbReference type="EMBL" id="BONN01000006">
    <property type="protein sequence ID" value="GIG33284.1"/>
    <property type="molecule type" value="Genomic_DNA"/>
</dbReference>
<dbReference type="RefSeq" id="WP_140458502.1">
    <property type="nucleotide sequence ID" value="NZ_BAABFI010000005.1"/>
</dbReference>
<evidence type="ECO:0000259" key="4">
    <source>
        <dbReference type="PROSITE" id="PS51000"/>
    </source>
</evidence>
<evidence type="ECO:0000256" key="3">
    <source>
        <dbReference type="ARBA" id="ARBA00023163"/>
    </source>
</evidence>
<name>A0A7Y9JYM8_9CELL</name>
<dbReference type="InterPro" id="IPR001034">
    <property type="entry name" value="DeoR_HTH"/>
</dbReference>
<accession>A0A7Y9JYM8</accession>
<dbReference type="InterPro" id="IPR057727">
    <property type="entry name" value="WCX_dom"/>
</dbReference>
<evidence type="ECO:0000313" key="8">
    <source>
        <dbReference type="Proteomes" id="UP000618382"/>
    </source>
</evidence>
<dbReference type="GO" id="GO:0003700">
    <property type="term" value="F:DNA-binding transcription factor activity"/>
    <property type="evidence" value="ECO:0007669"/>
    <property type="project" value="InterPro"/>
</dbReference>
<dbReference type="PROSITE" id="PS00894">
    <property type="entry name" value="HTH_DEOR_1"/>
    <property type="match status" value="1"/>
</dbReference>
<dbReference type="PIRSF" id="PIRSF016838">
    <property type="entry name" value="PafC"/>
    <property type="match status" value="1"/>
</dbReference>
<proteinExistence type="predicted"/>
<dbReference type="Pfam" id="PF13280">
    <property type="entry name" value="WYL"/>
    <property type="match status" value="1"/>
</dbReference>
<evidence type="ECO:0000313" key="5">
    <source>
        <dbReference type="EMBL" id="GIG33284.1"/>
    </source>
</evidence>
<sequence>MTGPSARILALLQLLQQHRDWPGDVLARRLDVSPRTVRRDVDRLRELGYPVHATKGPDGGYRLEAGAHMPPLLLDDEQVVALTIALQTAATGVAGVDEAAARALQTLRQVMPARLRAAADALAVTVVARAGDREAPVVAGDVLLAVGTAVRERVVLRFDHDGGSGPVLGTGDAAFRPPRRAEAHHLVRWGGRWYLVGFDLDRHDWRLFRVDRMTPRGTAGRRVPERAVPGGDVAAFVAGRLGRRPDAACRGEVVLEMPAATAARWSARDTEVEALGPDRTRLVVGAWSWDGLAAVLTMYGAPFVVVGPDELRDAVGRLAARLTAAAPPAG</sequence>
<feature type="domain" description="HTH deoR-type" evidence="4">
    <location>
        <begin position="4"/>
        <end position="59"/>
    </location>
</feature>
<dbReference type="SUPFAM" id="SSF46785">
    <property type="entry name" value="Winged helix' DNA-binding domain"/>
    <property type="match status" value="1"/>
</dbReference>
<organism evidence="6 7">
    <name type="scientific">Cellulomonas oligotrophica</name>
    <dbReference type="NCBI Taxonomy" id="931536"/>
    <lineage>
        <taxon>Bacteria</taxon>
        <taxon>Bacillati</taxon>
        <taxon>Actinomycetota</taxon>
        <taxon>Actinomycetes</taxon>
        <taxon>Micrococcales</taxon>
        <taxon>Cellulomonadaceae</taxon>
        <taxon>Cellulomonas</taxon>
    </lineage>
</organism>
<evidence type="ECO:0000256" key="2">
    <source>
        <dbReference type="ARBA" id="ARBA00023125"/>
    </source>
</evidence>
<dbReference type="InterPro" id="IPR036390">
    <property type="entry name" value="WH_DNA-bd_sf"/>
</dbReference>
<keyword evidence="8" id="KW-1185">Reference proteome</keyword>
<keyword evidence="2 6" id="KW-0238">DNA-binding</keyword>
<reference evidence="5 8" key="2">
    <citation type="submission" date="2021-01" db="EMBL/GenBank/DDBJ databases">
        <title>Whole genome shotgun sequence of Cellulomonas oligotrophica NBRC 109435.</title>
        <authorList>
            <person name="Komaki H."/>
            <person name="Tamura T."/>
        </authorList>
    </citation>
    <scope>NUCLEOTIDE SEQUENCE [LARGE SCALE GENOMIC DNA]</scope>
    <source>
        <strain evidence="5 8">NBRC 109435</strain>
    </source>
</reference>
<reference evidence="6 7" key="1">
    <citation type="submission" date="2020-07" db="EMBL/GenBank/DDBJ databases">
        <title>Sequencing the genomes of 1000 actinobacteria strains.</title>
        <authorList>
            <person name="Klenk H.-P."/>
        </authorList>
    </citation>
    <scope>NUCLEOTIDE SEQUENCE [LARGE SCALE GENOMIC DNA]</scope>
    <source>
        <strain evidence="6 7">DSM 24482</strain>
    </source>
</reference>
<gene>
    <name evidence="6" type="ORF">BKA21_000829</name>
    <name evidence="5" type="ORF">Col01nite_24430</name>
</gene>
<dbReference type="PANTHER" id="PTHR34580">
    <property type="match status" value="1"/>
</dbReference>